<feature type="compositionally biased region" description="Low complexity" evidence="4">
    <location>
        <begin position="113"/>
        <end position="125"/>
    </location>
</feature>
<dbReference type="InterPro" id="IPR045234">
    <property type="entry name" value="Unkempt-like"/>
</dbReference>
<feature type="compositionally biased region" description="Basic residues" evidence="4">
    <location>
        <begin position="352"/>
        <end position="362"/>
    </location>
</feature>
<feature type="region of interest" description="Disordered" evidence="4">
    <location>
        <begin position="184"/>
        <end position="209"/>
    </location>
</feature>
<dbReference type="EMBL" id="CAJEUB010000001">
    <property type="protein sequence ID" value="CAD1845334.1"/>
    <property type="molecule type" value="Genomic_DNA"/>
</dbReference>
<proteinExistence type="predicted"/>
<evidence type="ECO:0000313" key="6">
    <source>
        <dbReference type="EMBL" id="CAD1845334.1"/>
    </source>
</evidence>
<dbReference type="PANTHER" id="PTHR14493">
    <property type="entry name" value="UNKEMPT FAMILY MEMBER"/>
    <property type="match status" value="1"/>
</dbReference>
<organism evidence="6">
    <name type="scientific">Ananas comosus var. bracteatus</name>
    <name type="common">red pineapple</name>
    <dbReference type="NCBI Taxonomy" id="296719"/>
    <lineage>
        <taxon>Eukaryota</taxon>
        <taxon>Viridiplantae</taxon>
        <taxon>Streptophyta</taxon>
        <taxon>Embryophyta</taxon>
        <taxon>Tracheophyta</taxon>
        <taxon>Spermatophyta</taxon>
        <taxon>Magnoliopsida</taxon>
        <taxon>Liliopsida</taxon>
        <taxon>Poales</taxon>
        <taxon>Bromeliaceae</taxon>
        <taxon>Bromelioideae</taxon>
        <taxon>Ananas</taxon>
    </lineage>
</organism>
<feature type="region of interest" description="Disordered" evidence="4">
    <location>
        <begin position="100"/>
        <end position="150"/>
    </location>
</feature>
<sequence>MSDTALSALHVSHHLMPPSLKPTNHRMHPVYTYGSRSGHQIAAVERELLLGAAYGARGACSSFPFKTVSHNLAPISQSPPHSVCEEDTRKAGKVDVRLLLGKEEDDDDGDGGRSSSSSSSSSEKSPFQSDGGDPSSVVPAGRSCGGSVGDGDGMGMGMGLSPSAGGEYAAYLRRFPDVRVQGAAVRAREEPRLDGVPLRPPGREGAQEGPAQVPLLGDGVPGLPQGSCKRGDACEFAHGVFECWLHPARYRTQPCKDGTACRRRVCFFAHTPDQLRVLPPQHASPRGGGGGAAGPPGTAAAAALDSYDGSPLRHRAVEAAYLAKGLMSSSPTSTLMSPPVSPPSESPPMSPGRRRRRRRLLG</sequence>
<gene>
    <name evidence="6" type="ORF">CB5_LOCUS28545</name>
</gene>
<name>A0A6V7QQ71_ANACO</name>
<dbReference type="InterPro" id="IPR000571">
    <property type="entry name" value="Znf_CCCH"/>
</dbReference>
<reference evidence="6" key="1">
    <citation type="submission" date="2020-07" db="EMBL/GenBank/DDBJ databases">
        <authorList>
            <person name="Lin J."/>
        </authorList>
    </citation>
    <scope>NUCLEOTIDE SEQUENCE</scope>
</reference>
<accession>A0A6V7QQ71</accession>
<feature type="compositionally biased region" description="Pro residues" evidence="4">
    <location>
        <begin position="339"/>
        <end position="350"/>
    </location>
</feature>
<evidence type="ECO:0000256" key="3">
    <source>
        <dbReference type="ARBA" id="ARBA00022833"/>
    </source>
</evidence>
<keyword evidence="2" id="KW-0863">Zinc-finger</keyword>
<dbReference type="Gene3D" id="3.30.1370.210">
    <property type="match status" value="1"/>
</dbReference>
<feature type="domain" description="C3H1-type" evidence="5">
    <location>
        <begin position="226"/>
        <end position="239"/>
    </location>
</feature>
<dbReference type="GO" id="GO:0008270">
    <property type="term" value="F:zinc ion binding"/>
    <property type="evidence" value="ECO:0007669"/>
    <property type="project" value="UniProtKB-KW"/>
</dbReference>
<evidence type="ECO:0000256" key="2">
    <source>
        <dbReference type="ARBA" id="ARBA00022771"/>
    </source>
</evidence>
<dbReference type="PANTHER" id="PTHR14493:SF155">
    <property type="entry name" value="ZINC FINGER CCCH DOMAIN-CONTAINING PROTEIN 20"/>
    <property type="match status" value="1"/>
</dbReference>
<keyword evidence="1" id="KW-0479">Metal-binding</keyword>
<feature type="region of interest" description="Disordered" evidence="4">
    <location>
        <begin position="328"/>
        <end position="362"/>
    </location>
</feature>
<feature type="region of interest" description="Disordered" evidence="4">
    <location>
        <begin position="277"/>
        <end position="299"/>
    </location>
</feature>
<evidence type="ECO:0000256" key="4">
    <source>
        <dbReference type="SAM" id="MobiDB-lite"/>
    </source>
</evidence>
<dbReference type="AlphaFoldDB" id="A0A6V7QQ71"/>
<protein>
    <recommendedName>
        <fullName evidence="5">C3H1-type domain-containing protein</fullName>
    </recommendedName>
</protein>
<keyword evidence="3" id="KW-0862">Zinc</keyword>
<evidence type="ECO:0000259" key="5">
    <source>
        <dbReference type="Pfam" id="PF00642"/>
    </source>
</evidence>
<feature type="compositionally biased region" description="Low complexity" evidence="4">
    <location>
        <begin position="328"/>
        <end position="338"/>
    </location>
</feature>
<evidence type="ECO:0000256" key="1">
    <source>
        <dbReference type="ARBA" id="ARBA00022723"/>
    </source>
</evidence>
<dbReference type="Pfam" id="PF00642">
    <property type="entry name" value="zf-CCCH"/>
    <property type="match status" value="1"/>
</dbReference>